<sequence>MAAVNDNGEFDDQDAMEFWADLLAKKEKEKDKKNCSGKTDEGAGRDQEQPGGRPPGAQLGKRKAAQLAAAPPPSGSSQEDCHSSDSHHSSSDDDAEAALDRQRGREAVGMLRDFVRNCRRGGTRPLLQKDPLKTQLAADKAARRRRRRARRKRKLFEEDKDD</sequence>
<evidence type="ECO:0000313" key="2">
    <source>
        <dbReference type="EMBL" id="CEM14097.1"/>
    </source>
</evidence>
<evidence type="ECO:0000313" key="3">
    <source>
        <dbReference type="Proteomes" id="UP000041254"/>
    </source>
</evidence>
<accession>A0A0G4FJZ9</accession>
<dbReference type="Proteomes" id="UP000041254">
    <property type="component" value="Unassembled WGS sequence"/>
</dbReference>
<dbReference type="AlphaFoldDB" id="A0A0G4FJZ9"/>
<proteinExistence type="predicted"/>
<reference evidence="2 3" key="1">
    <citation type="submission" date="2014-11" db="EMBL/GenBank/DDBJ databases">
        <authorList>
            <person name="Zhu J."/>
            <person name="Qi W."/>
            <person name="Song R."/>
        </authorList>
    </citation>
    <scope>NUCLEOTIDE SEQUENCE [LARGE SCALE GENOMIC DNA]</scope>
</reference>
<evidence type="ECO:0000256" key="1">
    <source>
        <dbReference type="SAM" id="MobiDB-lite"/>
    </source>
</evidence>
<gene>
    <name evidence="2" type="ORF">Vbra_9278</name>
</gene>
<protein>
    <submittedName>
        <fullName evidence="2">Uncharacterized protein</fullName>
    </submittedName>
</protein>
<dbReference type="VEuPathDB" id="CryptoDB:Vbra_9278"/>
<feature type="compositionally biased region" description="Basic and acidic residues" evidence="1">
    <location>
        <begin position="79"/>
        <end position="91"/>
    </location>
</feature>
<feature type="region of interest" description="Disordered" evidence="1">
    <location>
        <begin position="25"/>
        <end position="162"/>
    </location>
</feature>
<feature type="compositionally biased region" description="Basic residues" evidence="1">
    <location>
        <begin position="142"/>
        <end position="154"/>
    </location>
</feature>
<dbReference type="InParanoid" id="A0A0G4FJZ9"/>
<name>A0A0G4FJZ9_VITBC</name>
<dbReference type="EMBL" id="CDMY01000453">
    <property type="protein sequence ID" value="CEM14097.1"/>
    <property type="molecule type" value="Genomic_DNA"/>
</dbReference>
<keyword evidence="3" id="KW-1185">Reference proteome</keyword>
<feature type="compositionally biased region" description="Basic and acidic residues" evidence="1">
    <location>
        <begin position="25"/>
        <end position="48"/>
    </location>
</feature>
<organism evidence="2 3">
    <name type="scientific">Vitrella brassicaformis (strain CCMP3155)</name>
    <dbReference type="NCBI Taxonomy" id="1169540"/>
    <lineage>
        <taxon>Eukaryota</taxon>
        <taxon>Sar</taxon>
        <taxon>Alveolata</taxon>
        <taxon>Colpodellida</taxon>
        <taxon>Vitrellaceae</taxon>
        <taxon>Vitrella</taxon>
    </lineage>
</organism>